<dbReference type="InterPro" id="IPR036388">
    <property type="entry name" value="WH-like_DNA-bd_sf"/>
</dbReference>
<dbReference type="InterPro" id="IPR016032">
    <property type="entry name" value="Sig_transdc_resp-reg_C-effctor"/>
</dbReference>
<organism evidence="5 6">
    <name type="scientific">Psychrobacillus soli</name>
    <dbReference type="NCBI Taxonomy" id="1543965"/>
    <lineage>
        <taxon>Bacteria</taxon>
        <taxon>Bacillati</taxon>
        <taxon>Bacillota</taxon>
        <taxon>Bacilli</taxon>
        <taxon>Bacillales</taxon>
        <taxon>Bacillaceae</taxon>
        <taxon>Psychrobacillus</taxon>
    </lineage>
</organism>
<dbReference type="Gene3D" id="1.10.10.10">
    <property type="entry name" value="Winged helix-like DNA-binding domain superfamily/Winged helix DNA-binding domain"/>
    <property type="match status" value="1"/>
</dbReference>
<dbReference type="PANTHER" id="PTHR44688:SF16">
    <property type="entry name" value="DNA-BINDING TRANSCRIPTIONAL ACTIVATOR DEVR_DOSR"/>
    <property type="match status" value="1"/>
</dbReference>
<dbReference type="InterPro" id="IPR000792">
    <property type="entry name" value="Tscrpt_reg_LuxR_C"/>
</dbReference>
<dbReference type="PANTHER" id="PTHR44688">
    <property type="entry name" value="DNA-BINDING TRANSCRIPTIONAL ACTIVATOR DEVR_DOSR"/>
    <property type="match status" value="1"/>
</dbReference>
<feature type="domain" description="HTH luxR-type" evidence="4">
    <location>
        <begin position="4"/>
        <end position="69"/>
    </location>
</feature>
<dbReference type="SMART" id="SM00421">
    <property type="entry name" value="HTH_LUXR"/>
    <property type="match status" value="1"/>
</dbReference>
<dbReference type="PROSITE" id="PS50043">
    <property type="entry name" value="HTH_LUXR_2"/>
    <property type="match status" value="1"/>
</dbReference>
<comment type="caution">
    <text evidence="5">The sequence shown here is derived from an EMBL/GenBank/DDBJ whole genome shotgun (WGS) entry which is preliminary data.</text>
</comment>
<keyword evidence="1" id="KW-0805">Transcription regulation</keyword>
<dbReference type="Pfam" id="PF00196">
    <property type="entry name" value="GerE"/>
    <property type="match status" value="1"/>
</dbReference>
<dbReference type="Proteomes" id="UP000318937">
    <property type="component" value="Unassembled WGS sequence"/>
</dbReference>
<keyword evidence="3" id="KW-0804">Transcription</keyword>
<dbReference type="PRINTS" id="PR00038">
    <property type="entry name" value="HTHLUXR"/>
</dbReference>
<evidence type="ECO:0000256" key="2">
    <source>
        <dbReference type="ARBA" id="ARBA00023125"/>
    </source>
</evidence>
<reference evidence="5 6" key="1">
    <citation type="submission" date="2019-05" db="EMBL/GenBank/DDBJ databases">
        <title>Psychrobacillus vulpis sp. nov., a new species isolated from feces of a red fox that inhabits in The Tablas de Daimiel Natural Park, Albacete, Spain.</title>
        <authorList>
            <person name="Rodriguez M."/>
            <person name="Reina J.C."/>
            <person name="Bejar V."/>
            <person name="Llamas I."/>
        </authorList>
    </citation>
    <scope>NUCLEOTIDE SEQUENCE [LARGE SCALE GENOMIC DNA]</scope>
    <source>
        <strain evidence="5 6">NHI-2</strain>
    </source>
</reference>
<dbReference type="AlphaFoldDB" id="A0A544TFD4"/>
<dbReference type="RefSeq" id="WP_142606574.1">
    <property type="nucleotide sequence ID" value="NZ_VDGG01000013.1"/>
</dbReference>
<evidence type="ECO:0000313" key="5">
    <source>
        <dbReference type="EMBL" id="TQR16163.1"/>
    </source>
</evidence>
<evidence type="ECO:0000313" key="6">
    <source>
        <dbReference type="Proteomes" id="UP000318937"/>
    </source>
</evidence>
<evidence type="ECO:0000256" key="3">
    <source>
        <dbReference type="ARBA" id="ARBA00023163"/>
    </source>
</evidence>
<evidence type="ECO:0000259" key="4">
    <source>
        <dbReference type="PROSITE" id="PS50043"/>
    </source>
</evidence>
<protein>
    <submittedName>
        <fullName evidence="5">Response regulator transcription factor</fullName>
    </submittedName>
</protein>
<dbReference type="GO" id="GO:0006355">
    <property type="term" value="P:regulation of DNA-templated transcription"/>
    <property type="evidence" value="ECO:0007669"/>
    <property type="project" value="InterPro"/>
</dbReference>
<dbReference type="CDD" id="cd06170">
    <property type="entry name" value="LuxR_C_like"/>
    <property type="match status" value="1"/>
</dbReference>
<dbReference type="SUPFAM" id="SSF46894">
    <property type="entry name" value="C-terminal effector domain of the bipartite response regulators"/>
    <property type="match status" value="1"/>
</dbReference>
<proteinExistence type="predicted"/>
<keyword evidence="6" id="KW-1185">Reference proteome</keyword>
<evidence type="ECO:0000256" key="1">
    <source>
        <dbReference type="ARBA" id="ARBA00023015"/>
    </source>
</evidence>
<gene>
    <name evidence="5" type="ORF">FG383_07680</name>
</gene>
<name>A0A544TFD4_9BACI</name>
<accession>A0A544TFD4</accession>
<dbReference type="OrthoDB" id="3531307at2"/>
<keyword evidence="2" id="KW-0238">DNA-binding</keyword>
<dbReference type="EMBL" id="VDGG01000013">
    <property type="protein sequence ID" value="TQR16163.1"/>
    <property type="molecule type" value="Genomic_DNA"/>
</dbReference>
<dbReference type="PROSITE" id="PS00622">
    <property type="entry name" value="HTH_LUXR_1"/>
    <property type="match status" value="1"/>
</dbReference>
<sequence>MYDNNSHRSILTNRERQIFQLLVEDNSTKEISIQLSISEKTVRNHISNTIQKLGVSGRSQAIVELLRLGELSLN</sequence>
<dbReference type="GO" id="GO:0003677">
    <property type="term" value="F:DNA binding"/>
    <property type="evidence" value="ECO:0007669"/>
    <property type="project" value="UniProtKB-KW"/>
</dbReference>